<protein>
    <submittedName>
        <fullName evidence="2">Uncharacterized protein</fullName>
    </submittedName>
</protein>
<comment type="caution">
    <text evidence="2">The sequence shown here is derived from an EMBL/GenBank/DDBJ whole genome shotgun (WGS) entry which is preliminary data.</text>
</comment>
<organism evidence="2 3">
    <name type="scientific">Nocardia macrotermitis</name>
    <dbReference type="NCBI Taxonomy" id="2585198"/>
    <lineage>
        <taxon>Bacteria</taxon>
        <taxon>Bacillati</taxon>
        <taxon>Actinomycetota</taxon>
        <taxon>Actinomycetes</taxon>
        <taxon>Mycobacteriales</taxon>
        <taxon>Nocardiaceae</taxon>
        <taxon>Nocardia</taxon>
    </lineage>
</organism>
<reference evidence="2 3" key="1">
    <citation type="submission" date="2019-10" db="EMBL/GenBank/DDBJ databases">
        <title>Nocardia macrotermitis sp. nov. and Nocardia aurantia sp. nov., isolated from the gut of fungus growing-termite Macrotermes natalensis.</title>
        <authorList>
            <person name="Benndorf R."/>
            <person name="Schwitalla J."/>
            <person name="Martin K."/>
            <person name="De Beer W."/>
            <person name="Kaster A.-K."/>
            <person name="Vollmers J."/>
            <person name="Poulsen M."/>
            <person name="Beemelmanns C."/>
        </authorList>
    </citation>
    <scope>NUCLEOTIDE SEQUENCE [LARGE SCALE GENOMIC DNA]</scope>
    <source>
        <strain evidence="2 3">RB20</strain>
    </source>
</reference>
<gene>
    <name evidence="2" type="ORF">NRB20_21270</name>
</gene>
<feature type="compositionally biased region" description="Polar residues" evidence="1">
    <location>
        <begin position="109"/>
        <end position="124"/>
    </location>
</feature>
<feature type="compositionally biased region" description="Basic and acidic residues" evidence="1">
    <location>
        <begin position="168"/>
        <end position="182"/>
    </location>
</feature>
<name>A0A7K0CZZ5_9NOCA</name>
<feature type="compositionally biased region" description="Acidic residues" evidence="1">
    <location>
        <begin position="183"/>
        <end position="192"/>
    </location>
</feature>
<dbReference type="AlphaFoldDB" id="A0A7K0CZZ5"/>
<keyword evidence="3" id="KW-1185">Reference proteome</keyword>
<evidence type="ECO:0000313" key="3">
    <source>
        <dbReference type="Proteomes" id="UP000438448"/>
    </source>
</evidence>
<sequence>MATVLNVPPTEDFTGYQGLVAKQAEHFASMVTWAGNECVNTTGMDGIILSLAKPLVPPPAHYVSGLLSKCQTGMGTIKDKIATVDKELRTQDESNATDLKNVFPDQISGLGSNVSLPTLSSETTNFDDEAVTLKEPTETESSPTSQVSAPKLKSSVISLHKKNKKNKNSKDSKDSEDSKDSDSSDDSSDGDSSDSSSSSSYLSSLAGEHIKKYTEYLEKKKSGSGTVIWLAEKGYKMVTGHSLIDAIFKPIVGDWDRLSYLHDAYDTLGDGCYTVAGTLRKASWKIGSEWKGDTASAFDIYMFRWTMGIGGIGDLAKVIAKAYKTAHDELLKLIGKLVDKIGDLIDKGITTLAAKIAKMLAVDAAIEVVGGGPEDPLADIAVLAYDAKQMYEIYKLVREVVKDVITIVELYNKIKTVIETLKSSVEKAYSSFSGPMPTVGSVISDVETKGFDFEKSGSWNSTTGVARIAILPSA</sequence>
<feature type="compositionally biased region" description="Polar residues" evidence="1">
    <location>
        <begin position="139"/>
        <end position="148"/>
    </location>
</feature>
<feature type="region of interest" description="Disordered" evidence="1">
    <location>
        <begin position="104"/>
        <end position="201"/>
    </location>
</feature>
<dbReference type="OrthoDB" id="3850434at2"/>
<dbReference type="RefSeq" id="WP_153409906.1">
    <property type="nucleotide sequence ID" value="NZ_WEGK01000004.1"/>
</dbReference>
<evidence type="ECO:0000313" key="2">
    <source>
        <dbReference type="EMBL" id="MQY19043.1"/>
    </source>
</evidence>
<dbReference type="EMBL" id="WEGK01000004">
    <property type="protein sequence ID" value="MQY19043.1"/>
    <property type="molecule type" value="Genomic_DNA"/>
</dbReference>
<proteinExistence type="predicted"/>
<dbReference type="Proteomes" id="UP000438448">
    <property type="component" value="Unassembled WGS sequence"/>
</dbReference>
<evidence type="ECO:0000256" key="1">
    <source>
        <dbReference type="SAM" id="MobiDB-lite"/>
    </source>
</evidence>
<accession>A0A7K0CZZ5</accession>